<evidence type="ECO:0000256" key="7">
    <source>
        <dbReference type="ARBA" id="ARBA00023136"/>
    </source>
</evidence>
<dbReference type="GO" id="GO:0005886">
    <property type="term" value="C:plasma membrane"/>
    <property type="evidence" value="ECO:0007669"/>
    <property type="project" value="UniProtKB-SubCell"/>
</dbReference>
<comment type="similarity">
    <text evidence="2">Belongs to the binding-protein-dependent transport system permease family. CysTW subfamily.</text>
</comment>
<evidence type="ECO:0000313" key="11">
    <source>
        <dbReference type="Proteomes" id="UP000233293"/>
    </source>
</evidence>
<dbReference type="PANTHER" id="PTHR42929:SF5">
    <property type="entry name" value="ABC TRANSPORTER PERMEASE PROTEIN"/>
    <property type="match status" value="1"/>
</dbReference>
<protein>
    <submittedName>
        <fullName evidence="10">Polyamine ABC transporter substrate-binding protein</fullName>
    </submittedName>
</protein>
<gene>
    <name evidence="10" type="ORF">CWS72_12855</name>
</gene>
<feature type="transmembrane region" description="Helical" evidence="8">
    <location>
        <begin position="212"/>
        <end position="231"/>
    </location>
</feature>
<name>A0A2N3PV31_9PROT</name>
<dbReference type="InterPro" id="IPR000515">
    <property type="entry name" value="MetI-like"/>
</dbReference>
<accession>A0A2N3PV31</accession>
<feature type="transmembrane region" description="Helical" evidence="8">
    <location>
        <begin position="238"/>
        <end position="264"/>
    </location>
</feature>
<organism evidence="10 11">
    <name type="scientific">Telmatospirillum siberiense</name>
    <dbReference type="NCBI Taxonomy" id="382514"/>
    <lineage>
        <taxon>Bacteria</taxon>
        <taxon>Pseudomonadati</taxon>
        <taxon>Pseudomonadota</taxon>
        <taxon>Alphaproteobacteria</taxon>
        <taxon>Rhodospirillales</taxon>
        <taxon>Rhodospirillaceae</taxon>
        <taxon>Telmatospirillum</taxon>
    </lineage>
</organism>
<dbReference type="RefSeq" id="WP_101251048.1">
    <property type="nucleotide sequence ID" value="NZ_PIUM01000013.1"/>
</dbReference>
<feature type="transmembrane region" description="Helical" evidence="8">
    <location>
        <begin position="296"/>
        <end position="314"/>
    </location>
</feature>
<evidence type="ECO:0000256" key="4">
    <source>
        <dbReference type="ARBA" id="ARBA00022475"/>
    </source>
</evidence>
<evidence type="ECO:0000259" key="9">
    <source>
        <dbReference type="PROSITE" id="PS50928"/>
    </source>
</evidence>
<dbReference type="CDD" id="cd06261">
    <property type="entry name" value="TM_PBP2"/>
    <property type="match status" value="1"/>
</dbReference>
<dbReference type="OrthoDB" id="7915284at2"/>
<sequence length="424" mass="45762">MINQGADGELSPSTDGNAAIGGRALKARLRRAERMRKVAAFGLVAPLLLFVIVSFALPIAGMLWRSVEDTEVSSVMPRTIAALKGWGGQDLPSEEVYRAAARDLAEARANGTASAAARRLNYDINGFRTLIMTAARKAPSADEADIRAAFVALDARWGERETWAAVKRASGPLTDFYLLAAVDLQHDASGSIVHVPEERAIYLDVLGRTFRISLTVTLLSLFMAFPVAYLMSTQPAKVANLLMILVLLPFWTSLLVRTAAWVVLLQNEGLVNRLLVWMGVIDAPIRLIYNSIGVHVAMTHVLLPFMILPLYSTMKAIKPHYMRAAISLGAPPAVAFVRVYLPQCLPGIAAGCLLVFILAIGYYITPALVGGAGDQMLSYFIAFYTTDSVNWGMASALGAVLLATTMVLYGVYSRLVGDGAIKMG</sequence>
<comment type="subcellular location">
    <subcellularLocation>
        <location evidence="1 8">Cell membrane</location>
        <topology evidence="1 8">Multi-pass membrane protein</topology>
    </subcellularLocation>
</comment>
<evidence type="ECO:0000313" key="10">
    <source>
        <dbReference type="EMBL" id="PKU24254.1"/>
    </source>
</evidence>
<dbReference type="Pfam" id="PF00528">
    <property type="entry name" value="BPD_transp_1"/>
    <property type="match status" value="1"/>
</dbReference>
<keyword evidence="3 8" id="KW-0813">Transport</keyword>
<keyword evidence="4" id="KW-1003">Cell membrane</keyword>
<feature type="transmembrane region" description="Helical" evidence="8">
    <location>
        <begin position="348"/>
        <end position="369"/>
    </location>
</feature>
<dbReference type="AlphaFoldDB" id="A0A2N3PV31"/>
<evidence type="ECO:0000256" key="8">
    <source>
        <dbReference type="RuleBase" id="RU363032"/>
    </source>
</evidence>
<dbReference type="PROSITE" id="PS50928">
    <property type="entry name" value="ABC_TM1"/>
    <property type="match status" value="1"/>
</dbReference>
<dbReference type="PANTHER" id="PTHR42929">
    <property type="entry name" value="INNER MEMBRANE ABC TRANSPORTER PERMEASE PROTEIN YDCU-RELATED-RELATED"/>
    <property type="match status" value="1"/>
</dbReference>
<feature type="domain" description="ABC transmembrane type-1" evidence="9">
    <location>
        <begin position="206"/>
        <end position="412"/>
    </location>
</feature>
<evidence type="ECO:0000256" key="3">
    <source>
        <dbReference type="ARBA" id="ARBA00022448"/>
    </source>
</evidence>
<evidence type="ECO:0000256" key="6">
    <source>
        <dbReference type="ARBA" id="ARBA00022989"/>
    </source>
</evidence>
<evidence type="ECO:0000256" key="2">
    <source>
        <dbReference type="ARBA" id="ARBA00007069"/>
    </source>
</evidence>
<comment type="caution">
    <text evidence="10">The sequence shown here is derived from an EMBL/GenBank/DDBJ whole genome shotgun (WGS) entry which is preliminary data.</text>
</comment>
<evidence type="ECO:0000256" key="1">
    <source>
        <dbReference type="ARBA" id="ARBA00004651"/>
    </source>
</evidence>
<dbReference type="GO" id="GO:0055085">
    <property type="term" value="P:transmembrane transport"/>
    <property type="evidence" value="ECO:0007669"/>
    <property type="project" value="InterPro"/>
</dbReference>
<feature type="transmembrane region" description="Helical" evidence="8">
    <location>
        <begin position="38"/>
        <end position="64"/>
    </location>
</feature>
<proteinExistence type="inferred from homology"/>
<dbReference type="InterPro" id="IPR035906">
    <property type="entry name" value="MetI-like_sf"/>
</dbReference>
<dbReference type="SUPFAM" id="SSF161098">
    <property type="entry name" value="MetI-like"/>
    <property type="match status" value="1"/>
</dbReference>
<dbReference type="Gene3D" id="1.10.3720.10">
    <property type="entry name" value="MetI-like"/>
    <property type="match status" value="1"/>
</dbReference>
<keyword evidence="5 8" id="KW-0812">Transmembrane</keyword>
<dbReference type="Proteomes" id="UP000233293">
    <property type="component" value="Unassembled WGS sequence"/>
</dbReference>
<keyword evidence="11" id="KW-1185">Reference proteome</keyword>
<dbReference type="EMBL" id="PIUM01000013">
    <property type="protein sequence ID" value="PKU24254.1"/>
    <property type="molecule type" value="Genomic_DNA"/>
</dbReference>
<keyword evidence="7 8" id="KW-0472">Membrane</keyword>
<feature type="transmembrane region" description="Helical" evidence="8">
    <location>
        <begin position="389"/>
        <end position="412"/>
    </location>
</feature>
<reference evidence="11" key="1">
    <citation type="submission" date="2017-12" db="EMBL/GenBank/DDBJ databases">
        <title>Draft genome sequence of Telmatospirillum siberiense 26-4b1T, an acidotolerant peatland alphaproteobacterium potentially involved in sulfur cycling.</title>
        <authorList>
            <person name="Hausmann B."/>
            <person name="Pjevac P."/>
            <person name="Schreck K."/>
            <person name="Herbold C.W."/>
            <person name="Daims H."/>
            <person name="Wagner M."/>
            <person name="Pester M."/>
            <person name="Loy A."/>
        </authorList>
    </citation>
    <scope>NUCLEOTIDE SEQUENCE [LARGE SCALE GENOMIC DNA]</scope>
    <source>
        <strain evidence="11">26-4b1</strain>
    </source>
</reference>
<evidence type="ECO:0000256" key="5">
    <source>
        <dbReference type="ARBA" id="ARBA00022692"/>
    </source>
</evidence>
<keyword evidence="6 8" id="KW-1133">Transmembrane helix</keyword>